<evidence type="ECO:0000313" key="2">
    <source>
        <dbReference type="Proteomes" id="UP000482155"/>
    </source>
</evidence>
<sequence length="154" mass="16966">MAQPVPEYDLKAAFVYNFAVFTEWPQDIANENGALNICIHPASPLRQPLLALRDRQVKGRRIAIQGLNAVDGARRCHVVVLGALDRDRATQIRKILAGASVLTISDDEDVSRDGAMIALSSDANRVVFDIDTRLAKQSRLAFSSKLLRLARSVQ</sequence>
<name>A0A6B3SIX6_9BURK</name>
<protein>
    <submittedName>
        <fullName evidence="1">YfiR family protein</fullName>
    </submittedName>
</protein>
<keyword evidence="2" id="KW-1185">Reference proteome</keyword>
<gene>
    <name evidence="1" type="ORF">G3574_06155</name>
</gene>
<evidence type="ECO:0000313" key="1">
    <source>
        <dbReference type="EMBL" id="NEX60653.1"/>
    </source>
</evidence>
<dbReference type="InterPro" id="IPR025293">
    <property type="entry name" value="YfiR/HmsC-like"/>
</dbReference>
<dbReference type="Proteomes" id="UP000482155">
    <property type="component" value="Unassembled WGS sequence"/>
</dbReference>
<organism evidence="1 2">
    <name type="scientific">Noviherbaspirillum galbum</name>
    <dbReference type="NCBI Taxonomy" id="2709383"/>
    <lineage>
        <taxon>Bacteria</taxon>
        <taxon>Pseudomonadati</taxon>
        <taxon>Pseudomonadota</taxon>
        <taxon>Betaproteobacteria</taxon>
        <taxon>Burkholderiales</taxon>
        <taxon>Oxalobacteraceae</taxon>
        <taxon>Noviherbaspirillum</taxon>
    </lineage>
</organism>
<proteinExistence type="predicted"/>
<accession>A0A6B3SIX6</accession>
<dbReference type="EMBL" id="JAAIVB010000013">
    <property type="protein sequence ID" value="NEX60653.1"/>
    <property type="molecule type" value="Genomic_DNA"/>
</dbReference>
<reference evidence="1 2" key="1">
    <citation type="submission" date="2020-02" db="EMBL/GenBank/DDBJ databases">
        <authorList>
            <person name="Kim M.K."/>
        </authorList>
    </citation>
    <scope>NUCLEOTIDE SEQUENCE [LARGE SCALE GENOMIC DNA]</scope>
    <source>
        <strain evidence="1 2">17J57-3</strain>
    </source>
</reference>
<dbReference type="Pfam" id="PF13689">
    <property type="entry name" value="DUF4154"/>
    <property type="match status" value="1"/>
</dbReference>
<comment type="caution">
    <text evidence="1">The sequence shown here is derived from an EMBL/GenBank/DDBJ whole genome shotgun (WGS) entry which is preliminary data.</text>
</comment>
<dbReference type="AlphaFoldDB" id="A0A6B3SIX6"/>